<dbReference type="AlphaFoldDB" id="A5AQX6"/>
<gene>
    <name evidence="1" type="ORF">VITISV_041338</name>
</gene>
<proteinExistence type="predicted"/>
<reference evidence="1" key="1">
    <citation type="journal article" date="2007" name="PLoS ONE">
        <title>The first genome sequence of an elite grapevine cultivar (Pinot noir Vitis vinifera L.): coping with a highly heterozygous genome.</title>
        <authorList>
            <person name="Velasco R."/>
            <person name="Zharkikh A."/>
            <person name="Troggio M."/>
            <person name="Cartwright D.A."/>
            <person name="Cestaro A."/>
            <person name="Pruss D."/>
            <person name="Pindo M."/>
            <person name="FitzGerald L.M."/>
            <person name="Vezzulli S."/>
            <person name="Reid J."/>
            <person name="Malacarne G."/>
            <person name="Iliev D."/>
            <person name="Coppola G."/>
            <person name="Wardell B."/>
            <person name="Micheletti D."/>
            <person name="Macalma T."/>
            <person name="Facci M."/>
            <person name="Mitchell J.T."/>
            <person name="Perazzolli M."/>
            <person name="Eldredge G."/>
            <person name="Gatto P."/>
            <person name="Oyzerski R."/>
            <person name="Moretto M."/>
            <person name="Gutin N."/>
            <person name="Stefanini M."/>
            <person name="Chen Y."/>
            <person name="Segala C."/>
            <person name="Davenport C."/>
            <person name="Dematte L."/>
            <person name="Mraz A."/>
            <person name="Battilana J."/>
            <person name="Stormo K."/>
            <person name="Costa F."/>
            <person name="Tao Q."/>
            <person name="Si-Ammour A."/>
            <person name="Harkins T."/>
            <person name="Lackey A."/>
            <person name="Perbost C."/>
            <person name="Taillon B."/>
            <person name="Stella A."/>
            <person name="Solovyev V."/>
            <person name="Fawcett J.A."/>
            <person name="Sterck L."/>
            <person name="Vandepoele K."/>
            <person name="Grando S.M."/>
            <person name="Toppo S."/>
            <person name="Moser C."/>
            <person name="Lanchbury J."/>
            <person name="Bogden R."/>
            <person name="Skolnick M."/>
            <person name="Sgaramella V."/>
            <person name="Bhatnagar S.K."/>
            <person name="Fontana P."/>
            <person name="Gutin A."/>
            <person name="Van de Peer Y."/>
            <person name="Salamini F."/>
            <person name="Viola R."/>
        </authorList>
    </citation>
    <scope>NUCLEOTIDE SEQUENCE</scope>
</reference>
<sequence length="191" mass="20560">MVMEGSDVVSMTGGTLRVVNEAAEVASGLGTGGVVSDGSSPCPGYGGTGGATIGGAFGDVSLDKMRTMSSADTGDHCRKWKGLALQFELPSMGGVVSIERLIIDSSDRSIPGQSIRIHHRRASGQHIRIGCYRFIRTTFHPGGSHPDSGERRHYTRLPPLYTRLRRHFIRLPPLSTRMCAAILSRYFASDV</sequence>
<dbReference type="EMBL" id="AM432579">
    <property type="protein sequence ID" value="CAN82492.1"/>
    <property type="molecule type" value="Genomic_DNA"/>
</dbReference>
<protein>
    <submittedName>
        <fullName evidence="1">Uncharacterized protein</fullName>
    </submittedName>
</protein>
<evidence type="ECO:0000313" key="1">
    <source>
        <dbReference type="EMBL" id="CAN82492.1"/>
    </source>
</evidence>
<name>A5AQX6_VITVI</name>
<accession>A5AQX6</accession>
<organism evidence="1">
    <name type="scientific">Vitis vinifera</name>
    <name type="common">Grape</name>
    <dbReference type="NCBI Taxonomy" id="29760"/>
    <lineage>
        <taxon>Eukaryota</taxon>
        <taxon>Viridiplantae</taxon>
        <taxon>Streptophyta</taxon>
        <taxon>Embryophyta</taxon>
        <taxon>Tracheophyta</taxon>
        <taxon>Spermatophyta</taxon>
        <taxon>Magnoliopsida</taxon>
        <taxon>eudicotyledons</taxon>
        <taxon>Gunneridae</taxon>
        <taxon>Pentapetalae</taxon>
        <taxon>rosids</taxon>
        <taxon>Vitales</taxon>
        <taxon>Vitaceae</taxon>
        <taxon>Viteae</taxon>
        <taxon>Vitis</taxon>
    </lineage>
</organism>